<dbReference type="GO" id="GO:0034599">
    <property type="term" value="P:cellular response to oxidative stress"/>
    <property type="evidence" value="ECO:0007669"/>
    <property type="project" value="TreeGrafter"/>
</dbReference>
<dbReference type="EMBL" id="JABCQN010000001">
    <property type="protein sequence ID" value="MBF0869839.1"/>
    <property type="molecule type" value="Genomic_DNA"/>
</dbReference>
<keyword evidence="9" id="KW-1185">Reference proteome</keyword>
<sequence length="164" mass="18648">MSCAYDFHLPGLSGETIDLSAYRGRPLLVVNTASKCGFTPQYEDLQHLWSLYGRDKPDGLMVLGVPSNDFGEQEPGSAEEIKTFCYRNYGVTFPMAAKAHVKGPEAIPLFQWLRQEGGFLSRPRWNFYKYLIGRDGNLTRWFTPLSKPTSGRVEESVRRILLDH</sequence>
<accession>A0A149SIW6</accession>
<dbReference type="InterPro" id="IPR036249">
    <property type="entry name" value="Thioredoxin-like_sf"/>
</dbReference>
<dbReference type="PANTHER" id="PTHR11592">
    <property type="entry name" value="GLUTATHIONE PEROXIDASE"/>
    <property type="match status" value="1"/>
</dbReference>
<organism evidence="7 8">
    <name type="scientific">Gluconobacter japonicus</name>
    <dbReference type="NCBI Taxonomy" id="376620"/>
    <lineage>
        <taxon>Bacteria</taxon>
        <taxon>Pseudomonadati</taxon>
        <taxon>Pseudomonadota</taxon>
        <taxon>Alphaproteobacteria</taxon>
        <taxon>Acetobacterales</taxon>
        <taxon>Acetobacteraceae</taxon>
        <taxon>Gluconobacter</taxon>
    </lineage>
</organism>
<evidence type="ECO:0000256" key="2">
    <source>
        <dbReference type="ARBA" id="ARBA00022559"/>
    </source>
</evidence>
<reference evidence="7" key="4">
    <citation type="submission" date="2020-11" db="EMBL/GenBank/DDBJ databases">
        <title>Description of novel Gluconobacter species.</title>
        <authorList>
            <person name="Cleenwerck I."/>
            <person name="Cnockaert M."/>
            <person name="Borremans W."/>
            <person name="Wieme A.D."/>
            <person name="De Vuyst L."/>
            <person name="Vandamme P."/>
        </authorList>
    </citation>
    <scope>NUCLEOTIDE SEQUENCE</scope>
    <source>
        <strain evidence="7">R71697</strain>
    </source>
</reference>
<dbReference type="PROSITE" id="PS00460">
    <property type="entry name" value="GLUTATHIONE_PEROXID_1"/>
    <property type="match status" value="1"/>
</dbReference>
<evidence type="ECO:0000313" key="9">
    <source>
        <dbReference type="Proteomes" id="UP001156613"/>
    </source>
</evidence>
<dbReference type="InterPro" id="IPR029759">
    <property type="entry name" value="GPX_AS"/>
</dbReference>
<feature type="active site" evidence="4">
    <location>
        <position position="36"/>
    </location>
</feature>
<keyword evidence="3 5" id="KW-0560">Oxidoreductase</keyword>
<protein>
    <recommendedName>
        <fullName evidence="5">Glutathione peroxidase</fullName>
    </recommendedName>
</protein>
<evidence type="ECO:0000256" key="5">
    <source>
        <dbReference type="RuleBase" id="RU000499"/>
    </source>
</evidence>
<dbReference type="InterPro" id="IPR000889">
    <property type="entry name" value="Glutathione_peroxidase"/>
</dbReference>
<dbReference type="STRING" id="376620.A0J51_00419"/>
<dbReference type="Proteomes" id="UP000661006">
    <property type="component" value="Unassembled WGS sequence"/>
</dbReference>
<dbReference type="CDD" id="cd00340">
    <property type="entry name" value="GSH_Peroxidase"/>
    <property type="match status" value="1"/>
</dbReference>
<reference evidence="6" key="1">
    <citation type="journal article" date="2014" name="Int. J. Syst. Evol. Microbiol.">
        <title>Complete genome of a new Firmicutes species belonging to the dominant human colonic microbiota ('Ruminococcus bicirculans') reveals two chromosomes and a selective capacity to utilize plant glucans.</title>
        <authorList>
            <consortium name="NISC Comparative Sequencing Program"/>
            <person name="Wegmann U."/>
            <person name="Louis P."/>
            <person name="Goesmann A."/>
            <person name="Henrissat B."/>
            <person name="Duncan S.H."/>
            <person name="Flint H.J."/>
        </authorList>
    </citation>
    <scope>NUCLEOTIDE SEQUENCE</scope>
    <source>
        <strain evidence="6">NBRC 3271</strain>
    </source>
</reference>
<proteinExistence type="inferred from homology"/>
<dbReference type="GeneID" id="81473660"/>
<dbReference type="PANTHER" id="PTHR11592:SF78">
    <property type="entry name" value="GLUTATHIONE PEROXIDASE"/>
    <property type="match status" value="1"/>
</dbReference>
<dbReference type="AlphaFoldDB" id="A0A149SIW6"/>
<gene>
    <name evidence="6" type="ORF">GCM10010937_27070</name>
    <name evidence="7" type="ORF">HKD32_03050</name>
</gene>
<reference evidence="9" key="2">
    <citation type="journal article" date="2019" name="Int. J. Syst. Evol. Microbiol.">
        <title>The Global Catalogue of Microorganisms (GCM) 10K type strain sequencing project: providing services to taxonomists for standard genome sequencing and annotation.</title>
        <authorList>
            <consortium name="The Broad Institute Genomics Platform"/>
            <consortium name="The Broad Institute Genome Sequencing Center for Infectious Disease"/>
            <person name="Wu L."/>
            <person name="Ma J."/>
        </authorList>
    </citation>
    <scope>NUCLEOTIDE SEQUENCE [LARGE SCALE GENOMIC DNA]</scope>
    <source>
        <strain evidence="9">NBRC 3271</strain>
    </source>
</reference>
<evidence type="ECO:0000256" key="3">
    <source>
        <dbReference type="ARBA" id="ARBA00023002"/>
    </source>
</evidence>
<comment type="similarity">
    <text evidence="1 5">Belongs to the glutathione peroxidase family.</text>
</comment>
<dbReference type="PROSITE" id="PS51355">
    <property type="entry name" value="GLUTATHIONE_PEROXID_3"/>
    <property type="match status" value="1"/>
</dbReference>
<reference evidence="7" key="3">
    <citation type="submission" date="2020-04" db="EMBL/GenBank/DDBJ databases">
        <authorList>
            <person name="Sombolestani A."/>
        </authorList>
    </citation>
    <scope>NUCLEOTIDE SEQUENCE</scope>
    <source>
        <strain evidence="7">R71697</strain>
    </source>
</reference>
<evidence type="ECO:0000313" key="6">
    <source>
        <dbReference type="EMBL" id="GLQ60904.1"/>
    </source>
</evidence>
<comment type="caution">
    <text evidence="7">The sequence shown here is derived from an EMBL/GenBank/DDBJ whole genome shotgun (WGS) entry which is preliminary data.</text>
</comment>
<dbReference type="Gene3D" id="3.40.30.10">
    <property type="entry name" value="Glutaredoxin"/>
    <property type="match status" value="1"/>
</dbReference>
<dbReference type="RefSeq" id="WP_010502768.1">
    <property type="nucleotide sequence ID" value="NZ_BEWO01000007.1"/>
</dbReference>
<dbReference type="PRINTS" id="PR01011">
    <property type="entry name" value="GLUTPROXDASE"/>
</dbReference>
<keyword evidence="2 5" id="KW-0575">Peroxidase</keyword>
<dbReference type="Pfam" id="PF00255">
    <property type="entry name" value="GSHPx"/>
    <property type="match status" value="1"/>
</dbReference>
<reference evidence="6" key="5">
    <citation type="submission" date="2023-01" db="EMBL/GenBank/DDBJ databases">
        <title>Draft genome sequence of Gluconobacter japonicus strain NBRC 3271.</title>
        <authorList>
            <person name="Sun Q."/>
            <person name="Mori K."/>
        </authorList>
    </citation>
    <scope>NUCLEOTIDE SEQUENCE</scope>
    <source>
        <strain evidence="6">NBRC 3271</strain>
    </source>
</reference>
<dbReference type="SUPFAM" id="SSF52833">
    <property type="entry name" value="Thioredoxin-like"/>
    <property type="match status" value="1"/>
</dbReference>
<evidence type="ECO:0000256" key="4">
    <source>
        <dbReference type="PIRSR" id="PIRSR000303-1"/>
    </source>
</evidence>
<name>A0A149SIW6_GLUJA</name>
<evidence type="ECO:0000313" key="7">
    <source>
        <dbReference type="EMBL" id="MBF0869839.1"/>
    </source>
</evidence>
<dbReference type="EMBL" id="BSNT01000074">
    <property type="protein sequence ID" value="GLQ60904.1"/>
    <property type="molecule type" value="Genomic_DNA"/>
</dbReference>
<dbReference type="GO" id="GO:0004601">
    <property type="term" value="F:peroxidase activity"/>
    <property type="evidence" value="ECO:0007669"/>
    <property type="project" value="UniProtKB-KW"/>
</dbReference>
<dbReference type="Proteomes" id="UP001156613">
    <property type="component" value="Unassembled WGS sequence"/>
</dbReference>
<evidence type="ECO:0000256" key="1">
    <source>
        <dbReference type="ARBA" id="ARBA00006926"/>
    </source>
</evidence>
<dbReference type="PIRSF" id="PIRSF000303">
    <property type="entry name" value="Glutathion_perox"/>
    <property type="match status" value="1"/>
</dbReference>
<dbReference type="OrthoDB" id="9785502at2"/>
<evidence type="ECO:0000313" key="8">
    <source>
        <dbReference type="Proteomes" id="UP000661006"/>
    </source>
</evidence>